<dbReference type="Proteomes" id="UP000789405">
    <property type="component" value="Unassembled WGS sequence"/>
</dbReference>
<proteinExistence type="predicted"/>
<feature type="non-terminal residue" evidence="1">
    <location>
        <position position="1"/>
    </location>
</feature>
<sequence>RIYQIWRRQEHPIDPIQNMFSSNQTQITKNSTVGKKNLITETLIDLSTDLPIDNTVPNKDKKSSDTMPLYSQIKSHNIQLSIESQDIFRNTEWGLDIYQNKFRKKVRYLRSDATPLSDDNIQDIINARNSMKCASEAMASKYKISTRRVYQIWRGNHPLIDSREEALQSNINILSLSEDSNHDANKFDSAFTAWENKIHDTKISKSTDSALKEDVVSDSKMKKTGGRKSRTETVCISDSISSTESFEDVLDLYKRTSSEIEKIRASGRAL</sequence>
<organism evidence="1 2">
    <name type="scientific">Dentiscutata erythropus</name>
    <dbReference type="NCBI Taxonomy" id="1348616"/>
    <lineage>
        <taxon>Eukaryota</taxon>
        <taxon>Fungi</taxon>
        <taxon>Fungi incertae sedis</taxon>
        <taxon>Mucoromycota</taxon>
        <taxon>Glomeromycotina</taxon>
        <taxon>Glomeromycetes</taxon>
        <taxon>Diversisporales</taxon>
        <taxon>Gigasporaceae</taxon>
        <taxon>Dentiscutata</taxon>
    </lineage>
</organism>
<evidence type="ECO:0000313" key="1">
    <source>
        <dbReference type="EMBL" id="CAG8801600.1"/>
    </source>
</evidence>
<dbReference type="EMBL" id="CAJVPY010036056">
    <property type="protein sequence ID" value="CAG8801600.1"/>
    <property type="molecule type" value="Genomic_DNA"/>
</dbReference>
<protein>
    <submittedName>
        <fullName evidence="1">22343_t:CDS:1</fullName>
    </submittedName>
</protein>
<accession>A0A9N9P423</accession>
<comment type="caution">
    <text evidence="1">The sequence shown here is derived from an EMBL/GenBank/DDBJ whole genome shotgun (WGS) entry which is preliminary data.</text>
</comment>
<name>A0A9N9P423_9GLOM</name>
<reference evidence="1" key="1">
    <citation type="submission" date="2021-06" db="EMBL/GenBank/DDBJ databases">
        <authorList>
            <person name="Kallberg Y."/>
            <person name="Tangrot J."/>
            <person name="Rosling A."/>
        </authorList>
    </citation>
    <scope>NUCLEOTIDE SEQUENCE</scope>
    <source>
        <strain evidence="1">MA453B</strain>
    </source>
</reference>
<evidence type="ECO:0000313" key="2">
    <source>
        <dbReference type="Proteomes" id="UP000789405"/>
    </source>
</evidence>
<gene>
    <name evidence="1" type="ORF">DERYTH_LOCUS23487</name>
</gene>
<feature type="non-terminal residue" evidence="1">
    <location>
        <position position="270"/>
    </location>
</feature>
<dbReference type="AlphaFoldDB" id="A0A9N9P423"/>
<dbReference type="OrthoDB" id="2436477at2759"/>
<keyword evidence="2" id="KW-1185">Reference proteome</keyword>